<sequence length="140" mass="15233">MLKAVEQRSVPRGARREVGFGSWTLDAADWCAAFSASWCREGGGARILDTGCCRLVCSVQCLVVPGGRWCSDPGHWMLQAGEQRSVPCGARREVGLGSWTLEAAYWCGDWILNTGCGRLVWGSDPGHWMLQTGVQHCACT</sequence>
<reference evidence="1" key="1">
    <citation type="journal article" date="2022" name="bioRxiv">
        <title>Sequencing and chromosome-scale assembly of the giantPleurodeles waltlgenome.</title>
        <authorList>
            <person name="Brown T."/>
            <person name="Elewa A."/>
            <person name="Iarovenko S."/>
            <person name="Subramanian E."/>
            <person name="Araus A.J."/>
            <person name="Petzold A."/>
            <person name="Susuki M."/>
            <person name="Suzuki K.-i.T."/>
            <person name="Hayashi T."/>
            <person name="Toyoda A."/>
            <person name="Oliveira C."/>
            <person name="Osipova E."/>
            <person name="Leigh N.D."/>
            <person name="Simon A."/>
            <person name="Yun M.H."/>
        </authorList>
    </citation>
    <scope>NUCLEOTIDE SEQUENCE</scope>
    <source>
        <strain evidence="1">20211129_DDA</strain>
        <tissue evidence="1">Liver</tissue>
    </source>
</reference>
<dbReference type="Proteomes" id="UP001066276">
    <property type="component" value="Chromosome 5"/>
</dbReference>
<evidence type="ECO:0000313" key="2">
    <source>
        <dbReference type="Proteomes" id="UP001066276"/>
    </source>
</evidence>
<comment type="caution">
    <text evidence="1">The sequence shown here is derived from an EMBL/GenBank/DDBJ whole genome shotgun (WGS) entry which is preliminary data.</text>
</comment>
<gene>
    <name evidence="1" type="ORF">NDU88_010976</name>
</gene>
<accession>A0AAV7S5K8</accession>
<name>A0AAV7S5K8_PLEWA</name>
<dbReference type="EMBL" id="JANPWB010000009">
    <property type="protein sequence ID" value="KAJ1158283.1"/>
    <property type="molecule type" value="Genomic_DNA"/>
</dbReference>
<dbReference type="AlphaFoldDB" id="A0AAV7S5K8"/>
<keyword evidence="2" id="KW-1185">Reference proteome</keyword>
<organism evidence="1 2">
    <name type="scientific">Pleurodeles waltl</name>
    <name type="common">Iberian ribbed newt</name>
    <dbReference type="NCBI Taxonomy" id="8319"/>
    <lineage>
        <taxon>Eukaryota</taxon>
        <taxon>Metazoa</taxon>
        <taxon>Chordata</taxon>
        <taxon>Craniata</taxon>
        <taxon>Vertebrata</taxon>
        <taxon>Euteleostomi</taxon>
        <taxon>Amphibia</taxon>
        <taxon>Batrachia</taxon>
        <taxon>Caudata</taxon>
        <taxon>Salamandroidea</taxon>
        <taxon>Salamandridae</taxon>
        <taxon>Pleurodelinae</taxon>
        <taxon>Pleurodeles</taxon>
    </lineage>
</organism>
<proteinExistence type="predicted"/>
<evidence type="ECO:0000313" key="1">
    <source>
        <dbReference type="EMBL" id="KAJ1158283.1"/>
    </source>
</evidence>
<protein>
    <submittedName>
        <fullName evidence="1">Uncharacterized protein</fullName>
    </submittedName>
</protein>